<evidence type="ECO:0000256" key="7">
    <source>
        <dbReference type="ARBA" id="ARBA00022989"/>
    </source>
</evidence>
<evidence type="ECO:0000313" key="14">
    <source>
        <dbReference type="Proteomes" id="UP000321287"/>
    </source>
</evidence>
<feature type="transmembrane region" description="Helical" evidence="11">
    <location>
        <begin position="427"/>
        <end position="452"/>
    </location>
</feature>
<feature type="transmembrane region" description="Helical" evidence="11">
    <location>
        <begin position="20"/>
        <end position="41"/>
    </location>
</feature>
<feature type="domain" description="Major facilitator superfamily (MFS) profile" evidence="12">
    <location>
        <begin position="23"/>
        <end position="456"/>
    </location>
</feature>
<evidence type="ECO:0000256" key="5">
    <source>
        <dbReference type="ARBA" id="ARBA00022597"/>
    </source>
</evidence>
<dbReference type="EMBL" id="BJVS01000001">
    <property type="protein sequence ID" value="GEL52576.1"/>
    <property type="molecule type" value="Genomic_DNA"/>
</dbReference>
<dbReference type="InterPro" id="IPR036259">
    <property type="entry name" value="MFS_trans_sf"/>
</dbReference>
<name>A0AAN4R3X6_9PROT</name>
<evidence type="ECO:0000256" key="9">
    <source>
        <dbReference type="RuleBase" id="RU003346"/>
    </source>
</evidence>
<proteinExistence type="inferred from homology"/>
<feature type="transmembrane region" description="Helical" evidence="11">
    <location>
        <begin position="61"/>
        <end position="81"/>
    </location>
</feature>
<evidence type="ECO:0000256" key="2">
    <source>
        <dbReference type="ARBA" id="ARBA00010992"/>
    </source>
</evidence>
<dbReference type="GO" id="GO:0005886">
    <property type="term" value="C:plasma membrane"/>
    <property type="evidence" value="ECO:0007669"/>
    <property type="project" value="UniProtKB-SubCell"/>
</dbReference>
<feature type="transmembrane region" description="Helical" evidence="11">
    <location>
        <begin position="395"/>
        <end position="415"/>
    </location>
</feature>
<dbReference type="GO" id="GO:0022857">
    <property type="term" value="F:transmembrane transporter activity"/>
    <property type="evidence" value="ECO:0007669"/>
    <property type="project" value="InterPro"/>
</dbReference>
<dbReference type="Gene3D" id="1.20.1250.20">
    <property type="entry name" value="MFS general substrate transporter like domains"/>
    <property type="match status" value="2"/>
</dbReference>
<dbReference type="NCBIfam" id="TIGR00879">
    <property type="entry name" value="SP"/>
    <property type="match status" value="1"/>
</dbReference>
<dbReference type="InterPro" id="IPR005828">
    <property type="entry name" value="MFS_sugar_transport-like"/>
</dbReference>
<evidence type="ECO:0000256" key="11">
    <source>
        <dbReference type="SAM" id="Phobius"/>
    </source>
</evidence>
<dbReference type="RefSeq" id="WP_062164816.1">
    <property type="nucleotide sequence ID" value="NZ_AP014690.1"/>
</dbReference>
<evidence type="ECO:0000256" key="3">
    <source>
        <dbReference type="ARBA" id="ARBA00022448"/>
    </source>
</evidence>
<dbReference type="AlphaFoldDB" id="A0AAN4R3X6"/>
<sequence>MRRIQSLVGVTSERHDVSYVLRICAVAALGGILFGYDTSVISGAIGPIRAHFHLSDAATGWAVSSVILGCIIGAFGSGWLAHTLGRRMALFICAILFSVQSVGAALAPDFTQFIIYRILGGLAVGIASAVSPMYMSEVSPKDMRGRALSMEQFAIVLGALIVYVVNYLIAARASTAWLEEMGWRWMLGSEIVPCLVFCATIFLIPESPRWHMIRGRESHALKTLSRISNEAHARSLIAEIRESMTRHTRQGPALMTVLRDRRARWIVFAGAMVAGLQQFTGINIVVYYAPMLLSTTSGSLQNALFQTIWIGVANLVGGMIGAWIVDRKGRRPLILWGSLGMTIGLLVSSVALYRQDSGLLALFGLLFYMAMFGLSWGPVAWILVSEIFPNRIRSIGMSLAVASNWVMNFVVAQGFPMLAGNHALNEAFHGAFSMWLFATLCLGSMVFVLRYIPETRGVSLEKIEETMMAGPAYRASRPENNPLSTRRPVDHT</sequence>
<evidence type="ECO:0000259" key="12">
    <source>
        <dbReference type="PROSITE" id="PS50850"/>
    </source>
</evidence>
<dbReference type="GeneID" id="78226774"/>
<dbReference type="PANTHER" id="PTHR48020">
    <property type="entry name" value="PROTON MYO-INOSITOL COTRANSPORTER"/>
    <property type="match status" value="1"/>
</dbReference>
<evidence type="ECO:0000256" key="6">
    <source>
        <dbReference type="ARBA" id="ARBA00022692"/>
    </source>
</evidence>
<dbReference type="KEGG" id="abg:Asbog_01744"/>
<dbReference type="Proteomes" id="UP000321287">
    <property type="component" value="Unassembled WGS sequence"/>
</dbReference>
<evidence type="ECO:0000313" key="13">
    <source>
        <dbReference type="EMBL" id="GEL52576.1"/>
    </source>
</evidence>
<evidence type="ECO:0000256" key="8">
    <source>
        <dbReference type="ARBA" id="ARBA00023136"/>
    </source>
</evidence>
<gene>
    <name evidence="13" type="primary">xylE</name>
    <name evidence="13" type="ORF">ABO01nite_05830</name>
</gene>
<dbReference type="InterPro" id="IPR050814">
    <property type="entry name" value="Myo-inositol_Transporter"/>
</dbReference>
<evidence type="ECO:0000256" key="1">
    <source>
        <dbReference type="ARBA" id="ARBA00004651"/>
    </source>
</evidence>
<keyword evidence="14" id="KW-1185">Reference proteome</keyword>
<dbReference type="SUPFAM" id="SSF103473">
    <property type="entry name" value="MFS general substrate transporter"/>
    <property type="match status" value="1"/>
</dbReference>
<keyword evidence="6 11" id="KW-0812">Transmembrane</keyword>
<feature type="region of interest" description="Disordered" evidence="10">
    <location>
        <begin position="471"/>
        <end position="492"/>
    </location>
</feature>
<dbReference type="CDD" id="cd17359">
    <property type="entry name" value="MFS_XylE_like"/>
    <property type="match status" value="1"/>
</dbReference>
<keyword evidence="3 9" id="KW-0813">Transport</keyword>
<evidence type="ECO:0000256" key="4">
    <source>
        <dbReference type="ARBA" id="ARBA00022475"/>
    </source>
</evidence>
<keyword evidence="4" id="KW-1003">Cell membrane</keyword>
<dbReference type="PRINTS" id="PR00171">
    <property type="entry name" value="SUGRTRNSPORT"/>
</dbReference>
<comment type="caution">
    <text evidence="13">The sequence shown here is derived from an EMBL/GenBank/DDBJ whole genome shotgun (WGS) entry which is preliminary data.</text>
</comment>
<accession>A0AAN4R3X6</accession>
<feature type="transmembrane region" description="Helical" evidence="11">
    <location>
        <begin position="88"/>
        <end position="107"/>
    </location>
</feature>
<keyword evidence="5" id="KW-0762">Sugar transport</keyword>
<dbReference type="PROSITE" id="PS00217">
    <property type="entry name" value="SUGAR_TRANSPORT_2"/>
    <property type="match status" value="1"/>
</dbReference>
<feature type="transmembrane region" description="Helical" evidence="11">
    <location>
        <begin position="333"/>
        <end position="353"/>
    </location>
</feature>
<dbReference type="PROSITE" id="PS50850">
    <property type="entry name" value="MFS"/>
    <property type="match status" value="1"/>
</dbReference>
<dbReference type="InterPro" id="IPR020846">
    <property type="entry name" value="MFS_dom"/>
</dbReference>
<dbReference type="Pfam" id="PF00083">
    <property type="entry name" value="Sugar_tr"/>
    <property type="match status" value="1"/>
</dbReference>
<organism evidence="13 14">
    <name type="scientific">Asaia bogorensis NBRC 16594</name>
    <dbReference type="NCBI Taxonomy" id="1231624"/>
    <lineage>
        <taxon>Bacteria</taxon>
        <taxon>Pseudomonadati</taxon>
        <taxon>Pseudomonadota</taxon>
        <taxon>Alphaproteobacteria</taxon>
        <taxon>Acetobacterales</taxon>
        <taxon>Acetobacteraceae</taxon>
        <taxon>Asaia</taxon>
    </lineage>
</organism>
<protein>
    <submittedName>
        <fullName evidence="13">D-xylose transporter XylE</fullName>
    </submittedName>
</protein>
<comment type="subcellular location">
    <subcellularLocation>
        <location evidence="1">Cell membrane</location>
        <topology evidence="1">Multi-pass membrane protein</topology>
    </subcellularLocation>
</comment>
<dbReference type="FunFam" id="1.20.1250.20:FF:000122">
    <property type="entry name" value="D-xylose transporter XylE"/>
    <property type="match status" value="1"/>
</dbReference>
<dbReference type="PANTHER" id="PTHR48020:SF12">
    <property type="entry name" value="PROTON MYO-INOSITOL COTRANSPORTER"/>
    <property type="match status" value="1"/>
</dbReference>
<dbReference type="InterPro" id="IPR003663">
    <property type="entry name" value="Sugar/inositol_transpt"/>
</dbReference>
<feature type="transmembrane region" description="Helical" evidence="11">
    <location>
        <begin position="359"/>
        <end position="383"/>
    </location>
</feature>
<feature type="transmembrane region" description="Helical" evidence="11">
    <location>
        <begin position="265"/>
        <end position="288"/>
    </location>
</feature>
<feature type="transmembrane region" description="Helical" evidence="11">
    <location>
        <begin position="182"/>
        <end position="204"/>
    </location>
</feature>
<dbReference type="InterPro" id="IPR047984">
    <property type="entry name" value="XylE-like"/>
</dbReference>
<comment type="similarity">
    <text evidence="2 9">Belongs to the major facilitator superfamily. Sugar transporter (TC 2.A.1.1) family.</text>
</comment>
<evidence type="ECO:0000256" key="10">
    <source>
        <dbReference type="SAM" id="MobiDB-lite"/>
    </source>
</evidence>
<feature type="transmembrane region" description="Helical" evidence="11">
    <location>
        <begin position="113"/>
        <end position="135"/>
    </location>
</feature>
<reference evidence="13 14" key="1">
    <citation type="submission" date="2019-07" db="EMBL/GenBank/DDBJ databases">
        <title>Whole genome shotgun sequence of Asaia bogorensis NBRC 16594.</title>
        <authorList>
            <person name="Hosoyama A."/>
            <person name="Uohara A."/>
            <person name="Ohji S."/>
            <person name="Ichikawa N."/>
        </authorList>
    </citation>
    <scope>NUCLEOTIDE SEQUENCE [LARGE SCALE GENOMIC DNA]</scope>
    <source>
        <strain evidence="13 14">NBRC 16594</strain>
    </source>
</reference>
<feature type="transmembrane region" description="Helical" evidence="11">
    <location>
        <begin position="308"/>
        <end position="326"/>
    </location>
</feature>
<keyword evidence="7 11" id="KW-1133">Transmembrane helix</keyword>
<dbReference type="InterPro" id="IPR005829">
    <property type="entry name" value="Sugar_transporter_CS"/>
</dbReference>
<keyword evidence="8 11" id="KW-0472">Membrane</keyword>
<feature type="transmembrane region" description="Helical" evidence="11">
    <location>
        <begin position="147"/>
        <end position="170"/>
    </location>
</feature>